<dbReference type="HOGENOM" id="CLU_3306223_0_0_4"/>
<dbReference type="Proteomes" id="UP000007437">
    <property type="component" value="Chromosome"/>
</dbReference>
<evidence type="ECO:0000313" key="1">
    <source>
        <dbReference type="EMBL" id="CBW76215.1"/>
    </source>
</evidence>
<gene>
    <name evidence="1" type="ordered locus">RBRH_02230</name>
</gene>
<dbReference type="EMBL" id="FR687359">
    <property type="protein sequence ID" value="CBW76215.1"/>
    <property type="molecule type" value="Genomic_DNA"/>
</dbReference>
<accession>E5AMI3</accession>
<dbReference type="KEGG" id="brh:RBRH_02230"/>
<dbReference type="STRING" id="882378.RBRH_02230"/>
<reference evidence="1 2" key="1">
    <citation type="journal article" date="2011" name="J. Bacteriol.">
        <title>Complete genome sequence of Burkholderia rhizoxinica, an endosymbiont of Rhizopus microsporus.</title>
        <authorList>
            <person name="Lackner G."/>
            <person name="Moebius N."/>
            <person name="Partida-Martinez L."/>
            <person name="Hertweck C."/>
        </authorList>
    </citation>
    <scope>NUCLEOTIDE SEQUENCE [LARGE SCALE GENOMIC DNA]</scope>
    <source>
        <strain evidence="2">DSM 19002 / CIP 109453 / HKI 454</strain>
    </source>
</reference>
<organism evidence="1 2">
    <name type="scientific">Mycetohabitans rhizoxinica (strain DSM 19002 / CIP 109453 / HKI 454)</name>
    <name type="common">Paraburkholderia rhizoxinica</name>
    <dbReference type="NCBI Taxonomy" id="882378"/>
    <lineage>
        <taxon>Bacteria</taxon>
        <taxon>Pseudomonadati</taxon>
        <taxon>Pseudomonadota</taxon>
        <taxon>Betaproteobacteria</taxon>
        <taxon>Burkholderiales</taxon>
        <taxon>Burkholderiaceae</taxon>
        <taxon>Mycetohabitans</taxon>
    </lineage>
</organism>
<dbReference type="AlphaFoldDB" id="E5AMI3"/>
<name>E5AMI3_MYCRK</name>
<protein>
    <submittedName>
        <fullName evidence="1">Uncharacterized protein</fullName>
    </submittedName>
</protein>
<evidence type="ECO:0000313" key="2">
    <source>
        <dbReference type="Proteomes" id="UP000007437"/>
    </source>
</evidence>
<proteinExistence type="predicted"/>
<sequence length="39" mass="4679">MVFMVLPYQPEKRRLRARPSSISCAAWFDRLTGKRKILR</sequence>